<dbReference type="PANTHER" id="PTHR43506">
    <property type="entry name" value="BIOTIN/LIPOATE A/B PROTEIN LIGASE FAMILY"/>
    <property type="match status" value="1"/>
</dbReference>
<dbReference type="EC" id="6.3.1.20" evidence="2"/>
<feature type="domain" description="BPL/LPL catalytic" evidence="1">
    <location>
        <begin position="1"/>
        <end position="146"/>
    </location>
</feature>
<dbReference type="Gene3D" id="3.30.930.10">
    <property type="entry name" value="Bira Bifunctional Protein, Domain 2"/>
    <property type="match status" value="1"/>
</dbReference>
<dbReference type="SUPFAM" id="SSF55681">
    <property type="entry name" value="Class II aaRS and biotin synthetases"/>
    <property type="match status" value="1"/>
</dbReference>
<sequence length="176" mass="19170">MPVLRRSSGGGTVLIGPGALNVTVVLPSDAAPGLATVEGAQGYVMGRLAGALSAPGRPVRVLGSGDLTVDGRKVAGSAQRRLRSWFLVHASILYQFDLGRIDRYLKVPLRQPAYREGRSHADFLSNLDRPRRILEASIRAAWMIPPSQASATDVPHDLLESLLSERFSNRSWIERF</sequence>
<dbReference type="InterPro" id="IPR004143">
    <property type="entry name" value="BPL_LPL_catalytic"/>
</dbReference>
<evidence type="ECO:0000313" key="2">
    <source>
        <dbReference type="EMBL" id="QEH36293.1"/>
    </source>
</evidence>
<evidence type="ECO:0000313" key="3">
    <source>
        <dbReference type="Proteomes" id="UP000324233"/>
    </source>
</evidence>
<dbReference type="KEGG" id="agv:OJF2_48540"/>
<dbReference type="AlphaFoldDB" id="A0A5B9W6R2"/>
<reference evidence="2 3" key="1">
    <citation type="submission" date="2019-08" db="EMBL/GenBank/DDBJ databases">
        <title>Deep-cultivation of Planctomycetes and their phenomic and genomic characterization uncovers novel biology.</title>
        <authorList>
            <person name="Wiegand S."/>
            <person name="Jogler M."/>
            <person name="Boedeker C."/>
            <person name="Pinto D."/>
            <person name="Vollmers J."/>
            <person name="Rivas-Marin E."/>
            <person name="Kohn T."/>
            <person name="Peeters S.H."/>
            <person name="Heuer A."/>
            <person name="Rast P."/>
            <person name="Oberbeckmann S."/>
            <person name="Bunk B."/>
            <person name="Jeske O."/>
            <person name="Meyerdierks A."/>
            <person name="Storesund J.E."/>
            <person name="Kallscheuer N."/>
            <person name="Luecker S."/>
            <person name="Lage O.M."/>
            <person name="Pohl T."/>
            <person name="Merkel B.J."/>
            <person name="Hornburger P."/>
            <person name="Mueller R.-W."/>
            <person name="Bruemmer F."/>
            <person name="Labrenz M."/>
            <person name="Spormann A.M."/>
            <person name="Op den Camp H."/>
            <person name="Overmann J."/>
            <person name="Amann R."/>
            <person name="Jetten M.S.M."/>
            <person name="Mascher T."/>
            <person name="Medema M.H."/>
            <person name="Devos D.P."/>
            <person name="Kaster A.-K."/>
            <person name="Ovreas L."/>
            <person name="Rohde M."/>
            <person name="Galperin M.Y."/>
            <person name="Jogler C."/>
        </authorList>
    </citation>
    <scope>NUCLEOTIDE SEQUENCE [LARGE SCALE GENOMIC DNA]</scope>
    <source>
        <strain evidence="2 3">OJF2</strain>
    </source>
</reference>
<keyword evidence="2" id="KW-0436">Ligase</keyword>
<dbReference type="PANTHER" id="PTHR43506:SF1">
    <property type="entry name" value="BPL_LPL CATALYTIC DOMAIN-CONTAINING PROTEIN"/>
    <property type="match status" value="1"/>
</dbReference>
<dbReference type="PROSITE" id="PS51733">
    <property type="entry name" value="BPL_LPL_CATALYTIC"/>
    <property type="match status" value="1"/>
</dbReference>
<dbReference type="InterPro" id="IPR045864">
    <property type="entry name" value="aa-tRNA-synth_II/BPL/LPL"/>
</dbReference>
<name>A0A5B9W6R2_9BACT</name>
<dbReference type="Pfam" id="PF21948">
    <property type="entry name" value="LplA-B_cat"/>
    <property type="match status" value="1"/>
</dbReference>
<gene>
    <name evidence="2" type="primary">lplA</name>
    <name evidence="2" type="ORF">OJF2_48540</name>
</gene>
<keyword evidence="3" id="KW-1185">Reference proteome</keyword>
<organism evidence="2 3">
    <name type="scientific">Aquisphaera giovannonii</name>
    <dbReference type="NCBI Taxonomy" id="406548"/>
    <lineage>
        <taxon>Bacteria</taxon>
        <taxon>Pseudomonadati</taxon>
        <taxon>Planctomycetota</taxon>
        <taxon>Planctomycetia</taxon>
        <taxon>Isosphaerales</taxon>
        <taxon>Isosphaeraceae</taxon>
        <taxon>Aquisphaera</taxon>
    </lineage>
</organism>
<dbReference type="GO" id="GO:0016979">
    <property type="term" value="F:lipoate-protein ligase activity"/>
    <property type="evidence" value="ECO:0007669"/>
    <property type="project" value="UniProtKB-EC"/>
</dbReference>
<dbReference type="Proteomes" id="UP000324233">
    <property type="component" value="Chromosome"/>
</dbReference>
<protein>
    <submittedName>
        <fullName evidence="2">Putative lipoate-protein ligase A</fullName>
        <ecNumber evidence="2">6.3.1.20</ecNumber>
    </submittedName>
</protein>
<accession>A0A5B9W6R2</accession>
<dbReference type="EMBL" id="CP042997">
    <property type="protein sequence ID" value="QEH36293.1"/>
    <property type="molecule type" value="Genomic_DNA"/>
</dbReference>
<proteinExistence type="predicted"/>
<evidence type="ECO:0000259" key="1">
    <source>
        <dbReference type="PROSITE" id="PS51733"/>
    </source>
</evidence>
<dbReference type="InterPro" id="IPR053264">
    <property type="entry name" value="Lipoate-ligase_2_inactive"/>
</dbReference>